<dbReference type="Pfam" id="PF10291">
    <property type="entry name" value="muHD"/>
    <property type="match status" value="1"/>
</dbReference>
<sequence length="419" mass="47052">MNTNDIESVRNRIKEALVESVKVVCGSAVAGNLKRTAWWNEQICCHIIFSSLFRAWPSLAPCDSSRRSGNTNSSSNFCGGRCPNINLDVLKPVAECGSWLMQSSIMIWGICSLKWGTFNLHYHQNSPDQLQHHHKGKAPLLFLVHHQDVVMVHPPEEECHHPLFQEQIVWVVLSSAQLEFLRVPQEVHLLLLLECQTRFHLQLPFMKLSILTSGEQMKLNLEVGGTICQAKLSGDMMVSFPAGIVTVLTNNPNPARLIFRIRNVQHIENVTPNKQLVSLDHSQSNAESSVFEFSMGALTALLRRQSEQNPSASYFNVDILKYRIKSKVGAGSCPFQLVAYWKCEQSHTDLKVDYKYNSHAMASPSPLLNLTLAVPVDGGFISMQSKPTAQWSVNLHKIQDSKYTLGAYPHHYTDPVVTL</sequence>
<dbReference type="GO" id="GO:0048268">
    <property type="term" value="P:clathrin coat assembly"/>
    <property type="evidence" value="ECO:0007669"/>
    <property type="project" value="TreeGrafter"/>
</dbReference>
<feature type="domain" description="MHD" evidence="4">
    <location>
        <begin position="212"/>
        <end position="419"/>
    </location>
</feature>
<dbReference type="InterPro" id="IPR018808">
    <property type="entry name" value="Muniscin_C"/>
</dbReference>
<evidence type="ECO:0000259" key="4">
    <source>
        <dbReference type="PROSITE" id="PS51072"/>
    </source>
</evidence>
<keyword evidence="3" id="KW-0472">Membrane</keyword>
<evidence type="ECO:0000256" key="2">
    <source>
        <dbReference type="ARBA" id="ARBA00022583"/>
    </source>
</evidence>
<name>A0A7R9JQR6_TIMGE</name>
<evidence type="ECO:0000256" key="1">
    <source>
        <dbReference type="ARBA" id="ARBA00004283"/>
    </source>
</evidence>
<proteinExistence type="predicted"/>
<reference evidence="5" key="1">
    <citation type="submission" date="2020-11" db="EMBL/GenBank/DDBJ databases">
        <authorList>
            <person name="Tran Van P."/>
        </authorList>
    </citation>
    <scope>NUCLEOTIDE SEQUENCE</scope>
</reference>
<keyword evidence="3" id="KW-0168">Coated pit</keyword>
<gene>
    <name evidence="5" type="ORF">TGEB3V08_LOCUS1748</name>
</gene>
<dbReference type="GO" id="GO:0030136">
    <property type="term" value="C:clathrin-coated vesicle"/>
    <property type="evidence" value="ECO:0007669"/>
    <property type="project" value="TreeGrafter"/>
</dbReference>
<dbReference type="InterPro" id="IPR028565">
    <property type="entry name" value="MHD"/>
</dbReference>
<evidence type="ECO:0000313" key="5">
    <source>
        <dbReference type="EMBL" id="CAD7587568.1"/>
    </source>
</evidence>
<dbReference type="EMBL" id="OE839524">
    <property type="protein sequence ID" value="CAD7587568.1"/>
    <property type="molecule type" value="Genomic_DNA"/>
</dbReference>
<comment type="subcellular location">
    <subcellularLocation>
        <location evidence="1">Membrane</location>
        <location evidence="1">Clathrin-coated pit</location>
        <topology evidence="1">Peripheral membrane protein</topology>
        <orientation evidence="1">Cytoplasmic side</orientation>
    </subcellularLocation>
</comment>
<dbReference type="AlphaFoldDB" id="A0A7R9JQR6"/>
<accession>A0A7R9JQR6</accession>
<dbReference type="PANTHER" id="PTHR23065:SF15">
    <property type="entry name" value="AT02057P"/>
    <property type="match status" value="1"/>
</dbReference>
<protein>
    <recommendedName>
        <fullName evidence="4">MHD domain-containing protein</fullName>
    </recommendedName>
</protein>
<organism evidence="5">
    <name type="scientific">Timema genevievae</name>
    <name type="common">Walking stick</name>
    <dbReference type="NCBI Taxonomy" id="629358"/>
    <lineage>
        <taxon>Eukaryota</taxon>
        <taxon>Metazoa</taxon>
        <taxon>Ecdysozoa</taxon>
        <taxon>Arthropoda</taxon>
        <taxon>Hexapoda</taxon>
        <taxon>Insecta</taxon>
        <taxon>Pterygota</taxon>
        <taxon>Neoptera</taxon>
        <taxon>Polyneoptera</taxon>
        <taxon>Phasmatodea</taxon>
        <taxon>Timematodea</taxon>
        <taxon>Timematoidea</taxon>
        <taxon>Timematidae</taxon>
        <taxon>Timema</taxon>
    </lineage>
</organism>
<dbReference type="GO" id="GO:0072583">
    <property type="term" value="P:clathrin-dependent endocytosis"/>
    <property type="evidence" value="ECO:0007669"/>
    <property type="project" value="TreeGrafter"/>
</dbReference>
<dbReference type="PANTHER" id="PTHR23065">
    <property type="entry name" value="PROLINE-SERINE-THREONINE PHOSPHATASE INTERACTING PROTEIN 1"/>
    <property type="match status" value="1"/>
</dbReference>
<dbReference type="PROSITE" id="PS51072">
    <property type="entry name" value="MHD"/>
    <property type="match status" value="1"/>
</dbReference>
<evidence type="ECO:0000256" key="3">
    <source>
        <dbReference type="ARBA" id="ARBA00023176"/>
    </source>
</evidence>
<dbReference type="GO" id="GO:0005905">
    <property type="term" value="C:clathrin-coated pit"/>
    <property type="evidence" value="ECO:0007669"/>
    <property type="project" value="UniProtKB-SubCell"/>
</dbReference>
<dbReference type="GO" id="GO:0005886">
    <property type="term" value="C:plasma membrane"/>
    <property type="evidence" value="ECO:0007669"/>
    <property type="project" value="TreeGrafter"/>
</dbReference>
<keyword evidence="2" id="KW-0254">Endocytosis</keyword>